<protein>
    <recommendedName>
        <fullName evidence="5">DNA mismatch repair proteins mutS family domain-containing protein</fullName>
    </recommendedName>
</protein>
<name>A0A916XDA5_9SPHI</name>
<keyword evidence="1" id="KW-0547">Nucleotide-binding</keyword>
<evidence type="ECO:0000256" key="4">
    <source>
        <dbReference type="SAM" id="Phobius"/>
    </source>
</evidence>
<dbReference type="PANTHER" id="PTHR11361:SF99">
    <property type="entry name" value="DNA MISMATCH REPAIR PROTEIN"/>
    <property type="match status" value="1"/>
</dbReference>
<evidence type="ECO:0000256" key="1">
    <source>
        <dbReference type="ARBA" id="ARBA00022741"/>
    </source>
</evidence>
<dbReference type="GO" id="GO:0005524">
    <property type="term" value="F:ATP binding"/>
    <property type="evidence" value="ECO:0007669"/>
    <property type="project" value="UniProtKB-KW"/>
</dbReference>
<dbReference type="AlphaFoldDB" id="A0A916XDA5"/>
<feature type="transmembrane region" description="Helical" evidence="4">
    <location>
        <begin position="224"/>
        <end position="244"/>
    </location>
</feature>
<keyword evidence="7" id="KW-1185">Reference proteome</keyword>
<keyword evidence="3" id="KW-0238">DNA-binding</keyword>
<dbReference type="PANTHER" id="PTHR11361">
    <property type="entry name" value="DNA MISMATCH REPAIR PROTEIN MUTS FAMILY MEMBER"/>
    <property type="match status" value="1"/>
</dbReference>
<keyword evidence="2" id="KW-0067">ATP-binding</keyword>
<dbReference type="GO" id="GO:0140664">
    <property type="term" value="F:ATP-dependent DNA damage sensor activity"/>
    <property type="evidence" value="ECO:0007669"/>
    <property type="project" value="InterPro"/>
</dbReference>
<reference evidence="6" key="1">
    <citation type="journal article" date="2014" name="Int. J. Syst. Evol. Microbiol.">
        <title>Complete genome sequence of Corynebacterium casei LMG S-19264T (=DSM 44701T), isolated from a smear-ripened cheese.</title>
        <authorList>
            <consortium name="US DOE Joint Genome Institute (JGI-PGF)"/>
            <person name="Walter F."/>
            <person name="Albersmeier A."/>
            <person name="Kalinowski J."/>
            <person name="Ruckert C."/>
        </authorList>
    </citation>
    <scope>NUCLEOTIDE SEQUENCE</scope>
    <source>
        <strain evidence="6">CGMCC 1.15343</strain>
    </source>
</reference>
<evidence type="ECO:0000313" key="7">
    <source>
        <dbReference type="Proteomes" id="UP000651668"/>
    </source>
</evidence>
<organism evidence="6 7">
    <name type="scientific">Pedobacter quisquiliarum</name>
    <dbReference type="NCBI Taxonomy" id="1834438"/>
    <lineage>
        <taxon>Bacteria</taxon>
        <taxon>Pseudomonadati</taxon>
        <taxon>Bacteroidota</taxon>
        <taxon>Sphingobacteriia</taxon>
        <taxon>Sphingobacteriales</taxon>
        <taxon>Sphingobacteriaceae</taxon>
        <taxon>Pedobacter</taxon>
    </lineage>
</organism>
<dbReference type="RefSeq" id="WP_188626226.1">
    <property type="nucleotide sequence ID" value="NZ_BMIL01000004.1"/>
</dbReference>
<evidence type="ECO:0000313" key="6">
    <source>
        <dbReference type="EMBL" id="GGC62186.1"/>
    </source>
</evidence>
<proteinExistence type="predicted"/>
<dbReference type="EMBL" id="BMIL01000004">
    <property type="protein sequence ID" value="GGC62186.1"/>
    <property type="molecule type" value="Genomic_DNA"/>
</dbReference>
<dbReference type="InterPro" id="IPR045076">
    <property type="entry name" value="MutS"/>
</dbReference>
<dbReference type="GO" id="GO:0006298">
    <property type="term" value="P:mismatch repair"/>
    <property type="evidence" value="ECO:0007669"/>
    <property type="project" value="InterPro"/>
</dbReference>
<keyword evidence="4" id="KW-1133">Transmembrane helix</keyword>
<gene>
    <name evidence="6" type="ORF">GCM10011387_14790</name>
</gene>
<evidence type="ECO:0000259" key="5">
    <source>
        <dbReference type="SMART" id="SM00534"/>
    </source>
</evidence>
<dbReference type="GO" id="GO:0030983">
    <property type="term" value="F:mismatched DNA binding"/>
    <property type="evidence" value="ECO:0007669"/>
    <property type="project" value="InterPro"/>
</dbReference>
<dbReference type="InterPro" id="IPR027417">
    <property type="entry name" value="P-loop_NTPase"/>
</dbReference>
<evidence type="ECO:0000256" key="2">
    <source>
        <dbReference type="ARBA" id="ARBA00022840"/>
    </source>
</evidence>
<evidence type="ECO:0000256" key="3">
    <source>
        <dbReference type="ARBA" id="ARBA00023125"/>
    </source>
</evidence>
<dbReference type="Proteomes" id="UP000651668">
    <property type="component" value="Unassembled WGS sequence"/>
</dbReference>
<keyword evidence="4" id="KW-0472">Membrane</keyword>
<dbReference type="Gene3D" id="3.40.50.300">
    <property type="entry name" value="P-loop containing nucleotide triphosphate hydrolases"/>
    <property type="match status" value="1"/>
</dbReference>
<keyword evidence="4" id="KW-0812">Transmembrane</keyword>
<dbReference type="InterPro" id="IPR000432">
    <property type="entry name" value="DNA_mismatch_repair_MutS_C"/>
</dbReference>
<feature type="transmembrane region" description="Helical" evidence="4">
    <location>
        <begin position="34"/>
        <end position="52"/>
    </location>
</feature>
<dbReference type="GO" id="GO:0005829">
    <property type="term" value="C:cytosol"/>
    <property type="evidence" value="ECO:0007669"/>
    <property type="project" value="TreeGrafter"/>
</dbReference>
<reference evidence="6" key="2">
    <citation type="submission" date="2020-09" db="EMBL/GenBank/DDBJ databases">
        <authorList>
            <person name="Sun Q."/>
            <person name="Zhou Y."/>
        </authorList>
    </citation>
    <scope>NUCLEOTIDE SEQUENCE</scope>
    <source>
        <strain evidence="6">CGMCC 1.15343</strain>
    </source>
</reference>
<dbReference type="SMART" id="SM00534">
    <property type="entry name" value="MUTSac"/>
    <property type="match status" value="1"/>
</dbReference>
<accession>A0A916XDA5</accession>
<dbReference type="Pfam" id="PF00488">
    <property type="entry name" value="MutS_V"/>
    <property type="match status" value="1"/>
</dbReference>
<comment type="caution">
    <text evidence="6">The sequence shown here is derived from an EMBL/GenBank/DDBJ whole genome shotgun (WGS) entry which is preliminary data.</text>
</comment>
<sequence>MVKTKDSILSSYQNAAAAQSTNLKSIKENLNKVSLSRLGLFLVEIILVALIINFGFNIFFGLLVLAPVFLFVVLVKRQARLQRELAYASQLLWVYENEIQIIDARKNGYQDGATYEDENHPYVSDLDIFGPASLYALSNRCSSREGMDQLAAQLNTAGTREMIIARQQAIQEVQSHMEATYHFRAELKSHAPEQLAMIKDKLSTQLPEELKFTHKPFLRMYTQAAPFLSIAALLLGSFVGGWTWDVLAAVAIFNFAFNYFHIKHISAVYEGFSGSAEVLGSFANVIKWSEEISWKSPYILALFKQDHPDTKGSEQIKKLAGIIQAFDARLNMIVGAVLNILFVWDLRCAVRLDKWHQAASNDLVHSLQRISDFEELISFATLTHNHPDWVFPEILPEFGLQTTNMGHPLIPADKRVPNDYDLANGPTVDIVTGSNMAGKSTFLRTVGINMVLAFAGAPVCAQTFKSSIFSLVTYMRIKDSLNDQTSTFKAELNRLKMILEMVSKVPDSLVLIDEMLRGTNSKDKYQGSKAFIERLIEQRISALFATHDLQLSEMLEDYPQQLRNYHFDIQLTEGEMNFDYKLKHGACRTFNAAILLKQIGLRM</sequence>
<feature type="domain" description="DNA mismatch repair proteins mutS family" evidence="5">
    <location>
        <begin position="426"/>
        <end position="601"/>
    </location>
</feature>
<dbReference type="SUPFAM" id="SSF52540">
    <property type="entry name" value="P-loop containing nucleoside triphosphate hydrolases"/>
    <property type="match status" value="1"/>
</dbReference>
<feature type="transmembrane region" description="Helical" evidence="4">
    <location>
        <begin position="58"/>
        <end position="75"/>
    </location>
</feature>